<dbReference type="Pfam" id="PF03727">
    <property type="entry name" value="Hexokinase_2"/>
    <property type="match status" value="1"/>
</dbReference>
<dbReference type="GO" id="GO:0001678">
    <property type="term" value="P:intracellular glucose homeostasis"/>
    <property type="evidence" value="ECO:0007669"/>
    <property type="project" value="InterPro"/>
</dbReference>
<protein>
    <recommendedName>
        <fullName evidence="8">Phosphotransferase</fullName>
        <ecNumber evidence="8">2.7.1.-</ecNumber>
    </recommendedName>
</protein>
<organism evidence="11 12">
    <name type="scientific">Entomortierella parvispora</name>
    <dbReference type="NCBI Taxonomy" id="205924"/>
    <lineage>
        <taxon>Eukaryota</taxon>
        <taxon>Fungi</taxon>
        <taxon>Fungi incertae sedis</taxon>
        <taxon>Mucoromycota</taxon>
        <taxon>Mortierellomycotina</taxon>
        <taxon>Mortierellomycetes</taxon>
        <taxon>Mortierellales</taxon>
        <taxon>Mortierellaceae</taxon>
        <taxon>Entomortierella</taxon>
    </lineage>
</organism>
<dbReference type="Proteomes" id="UP000827284">
    <property type="component" value="Unassembled WGS sequence"/>
</dbReference>
<dbReference type="InterPro" id="IPR019807">
    <property type="entry name" value="Hexokinase_BS"/>
</dbReference>
<evidence type="ECO:0000256" key="1">
    <source>
        <dbReference type="ARBA" id="ARBA00004888"/>
    </source>
</evidence>
<dbReference type="AlphaFoldDB" id="A0A9P3M0R0"/>
<dbReference type="SUPFAM" id="SSF53067">
    <property type="entry name" value="Actin-like ATPase domain"/>
    <property type="match status" value="2"/>
</dbReference>
<evidence type="ECO:0000313" key="12">
    <source>
        <dbReference type="Proteomes" id="UP000827284"/>
    </source>
</evidence>
<dbReference type="GO" id="GO:0005524">
    <property type="term" value="F:ATP binding"/>
    <property type="evidence" value="ECO:0007669"/>
    <property type="project" value="UniProtKB-UniRule"/>
</dbReference>
<dbReference type="PROSITE" id="PS00378">
    <property type="entry name" value="HEXOKINASE_1"/>
    <property type="match status" value="1"/>
</dbReference>
<dbReference type="InterPro" id="IPR001312">
    <property type="entry name" value="Hexokinase"/>
</dbReference>
<reference evidence="11" key="1">
    <citation type="submission" date="2021-11" db="EMBL/GenBank/DDBJ databases">
        <authorList>
            <person name="Herlambang A."/>
            <person name="Guo Y."/>
            <person name="Takashima Y."/>
            <person name="Nishizawa T."/>
        </authorList>
    </citation>
    <scope>NUCLEOTIDE SEQUENCE</scope>
    <source>
        <strain evidence="11">E1425</strain>
    </source>
</reference>
<evidence type="ECO:0000256" key="8">
    <source>
        <dbReference type="RuleBase" id="RU362007"/>
    </source>
</evidence>
<dbReference type="GO" id="GO:0008865">
    <property type="term" value="F:fructokinase activity"/>
    <property type="evidence" value="ECO:0007669"/>
    <property type="project" value="TreeGrafter"/>
</dbReference>
<dbReference type="PRINTS" id="PR00475">
    <property type="entry name" value="HEXOKINASE"/>
</dbReference>
<dbReference type="Gene3D" id="3.30.420.40">
    <property type="match status" value="1"/>
</dbReference>
<dbReference type="PROSITE" id="PS51748">
    <property type="entry name" value="HEXOKINASE_2"/>
    <property type="match status" value="1"/>
</dbReference>
<evidence type="ECO:0000256" key="5">
    <source>
        <dbReference type="ARBA" id="ARBA00022777"/>
    </source>
</evidence>
<dbReference type="Gene3D" id="3.40.367.20">
    <property type="match status" value="1"/>
</dbReference>
<evidence type="ECO:0000256" key="3">
    <source>
        <dbReference type="ARBA" id="ARBA00022679"/>
    </source>
</evidence>
<dbReference type="OrthoDB" id="419537at2759"/>
<comment type="caution">
    <text evidence="11">The sequence shown here is derived from an EMBL/GenBank/DDBJ whole genome shotgun (WGS) entry which is preliminary data.</text>
</comment>
<dbReference type="EMBL" id="BQFW01000013">
    <property type="protein sequence ID" value="GJJ77230.1"/>
    <property type="molecule type" value="Genomic_DNA"/>
</dbReference>
<evidence type="ECO:0000256" key="2">
    <source>
        <dbReference type="ARBA" id="ARBA00009225"/>
    </source>
</evidence>
<feature type="domain" description="Hexokinase N-terminal" evidence="9">
    <location>
        <begin position="20"/>
        <end position="224"/>
    </location>
</feature>
<evidence type="ECO:0000256" key="7">
    <source>
        <dbReference type="ARBA" id="ARBA00023152"/>
    </source>
</evidence>
<keyword evidence="12" id="KW-1185">Reference proteome</keyword>
<gene>
    <name evidence="11" type="ORF">EMPS_09589</name>
</gene>
<dbReference type="GO" id="GO:0005536">
    <property type="term" value="F:D-glucose binding"/>
    <property type="evidence" value="ECO:0007669"/>
    <property type="project" value="InterPro"/>
</dbReference>
<keyword evidence="3 8" id="KW-0808">Transferase</keyword>
<feature type="domain" description="Hexokinase C-terminal" evidence="10">
    <location>
        <begin position="231"/>
        <end position="498"/>
    </location>
</feature>
<keyword evidence="7 8" id="KW-0324">Glycolysis</keyword>
<evidence type="ECO:0000259" key="10">
    <source>
        <dbReference type="Pfam" id="PF03727"/>
    </source>
</evidence>
<accession>A0A9P3M0R0</accession>
<dbReference type="PANTHER" id="PTHR19443">
    <property type="entry name" value="HEXOKINASE"/>
    <property type="match status" value="1"/>
</dbReference>
<evidence type="ECO:0000313" key="11">
    <source>
        <dbReference type="EMBL" id="GJJ77230.1"/>
    </source>
</evidence>
<dbReference type="GO" id="GO:0006096">
    <property type="term" value="P:glycolytic process"/>
    <property type="evidence" value="ECO:0007669"/>
    <property type="project" value="UniProtKB-KW"/>
</dbReference>
<dbReference type="PANTHER" id="PTHR19443:SF30">
    <property type="entry name" value="GLUCOKINASE-1-RELATED"/>
    <property type="match status" value="1"/>
</dbReference>
<keyword evidence="6 8" id="KW-0067">ATP-binding</keyword>
<name>A0A9P3M0R0_9FUNG</name>
<dbReference type="CDD" id="cd24018">
    <property type="entry name" value="ASKHA_NBD_HK_fungi"/>
    <property type="match status" value="1"/>
</dbReference>
<evidence type="ECO:0000256" key="4">
    <source>
        <dbReference type="ARBA" id="ARBA00022741"/>
    </source>
</evidence>
<reference evidence="11" key="2">
    <citation type="journal article" date="2022" name="Microbiol. Resour. Announc.">
        <title>Whole-Genome Sequence of Entomortierella parvispora E1425, a Mucoromycotan Fungus Associated with Burkholderiaceae-Related Endosymbiotic Bacteria.</title>
        <authorList>
            <person name="Herlambang A."/>
            <person name="Guo Y."/>
            <person name="Takashima Y."/>
            <person name="Narisawa K."/>
            <person name="Ohta H."/>
            <person name="Nishizawa T."/>
        </authorList>
    </citation>
    <scope>NUCLEOTIDE SEQUENCE</scope>
    <source>
        <strain evidence="11">E1425</strain>
    </source>
</reference>
<dbReference type="EC" id="2.7.1.-" evidence="8"/>
<dbReference type="InterPro" id="IPR043129">
    <property type="entry name" value="ATPase_NBD"/>
</dbReference>
<dbReference type="InterPro" id="IPR022673">
    <property type="entry name" value="Hexokinase_C"/>
</dbReference>
<evidence type="ECO:0000256" key="6">
    <source>
        <dbReference type="ARBA" id="ARBA00022840"/>
    </source>
</evidence>
<evidence type="ECO:0000259" key="9">
    <source>
        <dbReference type="Pfam" id="PF00349"/>
    </source>
</evidence>
<dbReference type="Pfam" id="PF00349">
    <property type="entry name" value="Hexokinase_1"/>
    <property type="match status" value="1"/>
</dbReference>
<comment type="similarity">
    <text evidence="2 8">Belongs to the hexokinase family.</text>
</comment>
<keyword evidence="4 8" id="KW-0547">Nucleotide-binding</keyword>
<dbReference type="GO" id="GO:0004340">
    <property type="term" value="F:glucokinase activity"/>
    <property type="evidence" value="ECO:0007669"/>
    <property type="project" value="TreeGrafter"/>
</dbReference>
<dbReference type="FunFam" id="3.30.420.40:FF:000034">
    <property type="entry name" value="Phosphotransferase"/>
    <property type="match status" value="1"/>
</dbReference>
<proteinExistence type="inferred from homology"/>
<keyword evidence="5 8" id="KW-0418">Kinase</keyword>
<dbReference type="GO" id="GO:0006006">
    <property type="term" value="P:glucose metabolic process"/>
    <property type="evidence" value="ECO:0007669"/>
    <property type="project" value="TreeGrafter"/>
</dbReference>
<comment type="pathway">
    <text evidence="1">Carbohydrate degradation; glycolysis; D-glyceraldehyde 3-phosphate and glycerone phosphate from D-glucose: step 1/4.</text>
</comment>
<dbReference type="InterPro" id="IPR022672">
    <property type="entry name" value="Hexokinase_N"/>
</dbReference>
<dbReference type="GO" id="GO:0005739">
    <property type="term" value="C:mitochondrion"/>
    <property type="evidence" value="ECO:0007669"/>
    <property type="project" value="TreeGrafter"/>
</dbReference>
<dbReference type="GO" id="GO:0005829">
    <property type="term" value="C:cytosol"/>
    <property type="evidence" value="ECO:0007669"/>
    <property type="project" value="TreeGrafter"/>
</dbReference>
<sequence>MLSSFLPHPPKWSERQYKAIASLTEEFTLSTAALEELTVEFIKQMNDGLAPPTSKSRKDLAMIPTYVFGRPDGHERGSYLALDLGGTNLRVCLITLKGNHELESHQKAFKVSEYLQHADVSQLMDFIAVSIKQFINTQHINAKIVEHSTNSDTLELGFTFSFPVTQTAIDAGRLLRWTKGFNCPGAVGNDIVQLLQAALDRNSVNVHVAALVNDTVGTLLAHSYKNPNTFIGAIFGTGTNGAYVEDTKNIQALPCSQEQEMIINIEWGNFDKEKTILPVTIYDNKLDRESINPGVHVFEKMISGMYLGEITRNILLHLIDQRLLFDGTSSPKLNKAWSFETEYMSKMELDSSATLIPIAQILEQRLDVQINTQVDREIVKHVCKLVGTRAARLSAVATAAVIRQGLQSGRLRDHGFPLKLNAQDEVSETLTANGLSDGNVTDHVINVGIDGSVYEHYPNFEKHMKSALTEILGSRTGDIVSLGIARDGSGVGAALAALIATKNTAAE</sequence>